<dbReference type="EMBL" id="MU865929">
    <property type="protein sequence ID" value="KAK4451305.1"/>
    <property type="molecule type" value="Genomic_DNA"/>
</dbReference>
<keyword evidence="1" id="KW-0812">Transmembrane</keyword>
<proteinExistence type="predicted"/>
<keyword evidence="4" id="KW-1185">Reference proteome</keyword>
<reference evidence="3" key="1">
    <citation type="journal article" date="2023" name="Mol. Phylogenet. Evol.">
        <title>Genome-scale phylogeny and comparative genomics of the fungal order Sordariales.</title>
        <authorList>
            <person name="Hensen N."/>
            <person name="Bonometti L."/>
            <person name="Westerberg I."/>
            <person name="Brannstrom I.O."/>
            <person name="Guillou S."/>
            <person name="Cros-Aarteil S."/>
            <person name="Calhoun S."/>
            <person name="Haridas S."/>
            <person name="Kuo A."/>
            <person name="Mondo S."/>
            <person name="Pangilinan J."/>
            <person name="Riley R."/>
            <person name="LaButti K."/>
            <person name="Andreopoulos B."/>
            <person name="Lipzen A."/>
            <person name="Chen C."/>
            <person name="Yan M."/>
            <person name="Daum C."/>
            <person name="Ng V."/>
            <person name="Clum A."/>
            <person name="Steindorff A."/>
            <person name="Ohm R.A."/>
            <person name="Martin F."/>
            <person name="Silar P."/>
            <person name="Natvig D.O."/>
            <person name="Lalanne C."/>
            <person name="Gautier V."/>
            <person name="Ament-Velasquez S.L."/>
            <person name="Kruys A."/>
            <person name="Hutchinson M.I."/>
            <person name="Powell A.J."/>
            <person name="Barry K."/>
            <person name="Miller A.N."/>
            <person name="Grigoriev I.V."/>
            <person name="Debuchy R."/>
            <person name="Gladieux P."/>
            <person name="Hiltunen Thoren M."/>
            <person name="Johannesson H."/>
        </authorList>
    </citation>
    <scope>NUCLEOTIDE SEQUENCE</scope>
    <source>
        <strain evidence="3">PSN243</strain>
    </source>
</reference>
<evidence type="ECO:0000313" key="4">
    <source>
        <dbReference type="Proteomes" id="UP001321760"/>
    </source>
</evidence>
<dbReference type="Proteomes" id="UP001321760">
    <property type="component" value="Unassembled WGS sequence"/>
</dbReference>
<evidence type="ECO:0000313" key="3">
    <source>
        <dbReference type="EMBL" id="KAK4451305.1"/>
    </source>
</evidence>
<feature type="signal peptide" evidence="2">
    <location>
        <begin position="1"/>
        <end position="22"/>
    </location>
</feature>
<comment type="caution">
    <text evidence="3">The sequence shown here is derived from an EMBL/GenBank/DDBJ whole genome shotgun (WGS) entry which is preliminary data.</text>
</comment>
<accession>A0AAV9GU78</accession>
<feature type="transmembrane region" description="Helical" evidence="1">
    <location>
        <begin position="73"/>
        <end position="95"/>
    </location>
</feature>
<feature type="transmembrane region" description="Helical" evidence="1">
    <location>
        <begin position="135"/>
        <end position="154"/>
    </location>
</feature>
<keyword evidence="1" id="KW-1133">Transmembrane helix</keyword>
<evidence type="ECO:0008006" key="5">
    <source>
        <dbReference type="Google" id="ProtNLM"/>
    </source>
</evidence>
<sequence length="199" mass="21832">MGIWAMRPRVALLNLLWSLTFHERFVRSMQDAVVSEALLNWVTVALAMHLRAGLEGDGYGCRQPKVWPDSRPWANMFGALSYSVFAACSSAFQVVLLLLKMFLVFVTATGPLATGWVFWHGFIDTTGDRYCPGSSTGVGVGVVFGVMFLINALLRPLFGGMENREGSSRRIHHLPVLLPVSRDFPTGLLNRTGAEAASS</sequence>
<feature type="transmembrane region" description="Helical" evidence="1">
    <location>
        <begin position="102"/>
        <end position="123"/>
    </location>
</feature>
<dbReference type="AlphaFoldDB" id="A0AAV9GU78"/>
<feature type="chain" id="PRO_5043530059" description="MARVEL domain-containing protein" evidence="2">
    <location>
        <begin position="23"/>
        <end position="199"/>
    </location>
</feature>
<evidence type="ECO:0000256" key="1">
    <source>
        <dbReference type="SAM" id="Phobius"/>
    </source>
</evidence>
<organism evidence="3 4">
    <name type="scientific">Podospora aff. communis PSN243</name>
    <dbReference type="NCBI Taxonomy" id="3040156"/>
    <lineage>
        <taxon>Eukaryota</taxon>
        <taxon>Fungi</taxon>
        <taxon>Dikarya</taxon>
        <taxon>Ascomycota</taxon>
        <taxon>Pezizomycotina</taxon>
        <taxon>Sordariomycetes</taxon>
        <taxon>Sordariomycetidae</taxon>
        <taxon>Sordariales</taxon>
        <taxon>Podosporaceae</taxon>
        <taxon>Podospora</taxon>
    </lineage>
</organism>
<keyword evidence="2" id="KW-0732">Signal</keyword>
<reference evidence="3" key="2">
    <citation type="submission" date="2023-05" db="EMBL/GenBank/DDBJ databases">
        <authorList>
            <consortium name="Lawrence Berkeley National Laboratory"/>
            <person name="Steindorff A."/>
            <person name="Hensen N."/>
            <person name="Bonometti L."/>
            <person name="Westerberg I."/>
            <person name="Brannstrom I.O."/>
            <person name="Guillou S."/>
            <person name="Cros-Aarteil S."/>
            <person name="Calhoun S."/>
            <person name="Haridas S."/>
            <person name="Kuo A."/>
            <person name="Mondo S."/>
            <person name="Pangilinan J."/>
            <person name="Riley R."/>
            <person name="Labutti K."/>
            <person name="Andreopoulos B."/>
            <person name="Lipzen A."/>
            <person name="Chen C."/>
            <person name="Yanf M."/>
            <person name="Daum C."/>
            <person name="Ng V."/>
            <person name="Clum A."/>
            <person name="Ohm R."/>
            <person name="Martin F."/>
            <person name="Silar P."/>
            <person name="Natvig D."/>
            <person name="Lalanne C."/>
            <person name="Gautier V."/>
            <person name="Ament-Velasquez S.L."/>
            <person name="Kruys A."/>
            <person name="Hutchinson M.I."/>
            <person name="Powell A.J."/>
            <person name="Barry K."/>
            <person name="Miller A.N."/>
            <person name="Grigoriev I.V."/>
            <person name="Debuchy R."/>
            <person name="Gladieux P."/>
            <person name="Thoren M.H."/>
            <person name="Johannesson H."/>
        </authorList>
    </citation>
    <scope>NUCLEOTIDE SEQUENCE</scope>
    <source>
        <strain evidence="3">PSN243</strain>
    </source>
</reference>
<protein>
    <recommendedName>
        <fullName evidence="5">MARVEL domain-containing protein</fullName>
    </recommendedName>
</protein>
<keyword evidence="1" id="KW-0472">Membrane</keyword>
<evidence type="ECO:0000256" key="2">
    <source>
        <dbReference type="SAM" id="SignalP"/>
    </source>
</evidence>
<gene>
    <name evidence="3" type="ORF">QBC34DRAFT_459018</name>
</gene>
<name>A0AAV9GU78_9PEZI</name>